<keyword evidence="8" id="KW-1185">Reference proteome</keyword>
<evidence type="ECO:0000256" key="4">
    <source>
        <dbReference type="PROSITE-ProRule" id="PRU00169"/>
    </source>
</evidence>
<name>A0A3D9KS97_9BACL</name>
<dbReference type="OrthoDB" id="2543932at2"/>
<dbReference type="Gene3D" id="3.40.50.2300">
    <property type="match status" value="1"/>
</dbReference>
<protein>
    <submittedName>
        <fullName evidence="7">Two-component system response regulator YesN</fullName>
    </submittedName>
</protein>
<dbReference type="SMART" id="SM00448">
    <property type="entry name" value="REC"/>
    <property type="match status" value="1"/>
</dbReference>
<evidence type="ECO:0000259" key="5">
    <source>
        <dbReference type="PROSITE" id="PS01124"/>
    </source>
</evidence>
<dbReference type="PROSITE" id="PS01124">
    <property type="entry name" value="HTH_ARAC_FAMILY_2"/>
    <property type="match status" value="1"/>
</dbReference>
<dbReference type="PANTHER" id="PTHR43280:SF28">
    <property type="entry name" value="HTH-TYPE TRANSCRIPTIONAL ACTIVATOR RHAS"/>
    <property type="match status" value="1"/>
</dbReference>
<dbReference type="InterPro" id="IPR011006">
    <property type="entry name" value="CheY-like_superfamily"/>
</dbReference>
<dbReference type="PRINTS" id="PR00032">
    <property type="entry name" value="HTHARAC"/>
</dbReference>
<feature type="domain" description="Response regulatory" evidence="6">
    <location>
        <begin position="3"/>
        <end position="120"/>
    </location>
</feature>
<accession>A0A3D9KS97</accession>
<feature type="domain" description="HTH araC/xylS-type" evidence="5">
    <location>
        <begin position="437"/>
        <end position="539"/>
    </location>
</feature>
<dbReference type="Pfam" id="PF00072">
    <property type="entry name" value="Response_reg"/>
    <property type="match status" value="1"/>
</dbReference>
<feature type="modified residue" description="4-aspartylphosphate" evidence="4">
    <location>
        <position position="55"/>
    </location>
</feature>
<dbReference type="SMART" id="SM00342">
    <property type="entry name" value="HTH_ARAC"/>
    <property type="match status" value="1"/>
</dbReference>
<keyword evidence="2" id="KW-0238">DNA-binding</keyword>
<sequence length="542" mass="61369">MHRLLIVDDEPYTVDGLYEMLEEADLPELELYRAYSAIEAIEWLNRIKIDIVLSDIRMPGMDGLRLLKEIRARWPRCKVIFLTGINETSYVQQAMRDGSVDYILKTEGDEPIERAIGTAVAALQEEWRNEQIMRDAQERIRQALPSLRNEWFRRALLHGIEDAGLSAVRLEELGCSLDAEAPLLPVLARVDRWPEEMKGGGRTLLQFAIENIMGELFEKVRMQAVHVDEHYLMLLLQPNENEQVVGSLKDAEAMTAFVAGTLETAQTACTQLLRLPLSVISSRGFVPWSALADSYYLMRRRLVVGVGLGENMQLLSGAGSEPERGEACWPTQLSRQRERLEAALESGREEEAITAIAAMVGHGGEYSRYLEAYYTAANLMIGLINRAGWAEEMEDDLLERLMDAKGHPAREQAVRFLQDTAARLIAFKRGAQEERTDRIVERVNRHIRERVGGDLSLTALAELVYLNPAYLSVLYKQTTGQNLSDYIVGVRLEKAKELLQHSHLKIHELAAAVGFENAGYFTRFFRKHTGLGPQEYREQAGR</sequence>
<evidence type="ECO:0000313" key="7">
    <source>
        <dbReference type="EMBL" id="RED89274.1"/>
    </source>
</evidence>
<dbReference type="Proteomes" id="UP000256977">
    <property type="component" value="Unassembled WGS sequence"/>
</dbReference>
<dbReference type="InterPro" id="IPR020449">
    <property type="entry name" value="Tscrpt_reg_AraC-type_HTH"/>
</dbReference>
<dbReference type="InterPro" id="IPR001789">
    <property type="entry name" value="Sig_transdc_resp-reg_receiver"/>
</dbReference>
<evidence type="ECO:0000259" key="6">
    <source>
        <dbReference type="PROSITE" id="PS50110"/>
    </source>
</evidence>
<dbReference type="PANTHER" id="PTHR43280">
    <property type="entry name" value="ARAC-FAMILY TRANSCRIPTIONAL REGULATOR"/>
    <property type="match status" value="1"/>
</dbReference>
<dbReference type="GO" id="GO:0043565">
    <property type="term" value="F:sequence-specific DNA binding"/>
    <property type="evidence" value="ECO:0007669"/>
    <property type="project" value="InterPro"/>
</dbReference>
<evidence type="ECO:0000313" key="8">
    <source>
        <dbReference type="Proteomes" id="UP000256977"/>
    </source>
</evidence>
<keyword evidence="1" id="KW-0805">Transcription regulation</keyword>
<evidence type="ECO:0000256" key="2">
    <source>
        <dbReference type="ARBA" id="ARBA00023125"/>
    </source>
</evidence>
<dbReference type="CDD" id="cd17536">
    <property type="entry name" value="REC_YesN-like"/>
    <property type="match status" value="1"/>
</dbReference>
<evidence type="ECO:0000256" key="1">
    <source>
        <dbReference type="ARBA" id="ARBA00023015"/>
    </source>
</evidence>
<keyword evidence="4" id="KW-0597">Phosphoprotein</keyword>
<reference evidence="7 8" key="1">
    <citation type="submission" date="2018-07" db="EMBL/GenBank/DDBJ databases">
        <title>Genomic Encyclopedia of Type Strains, Phase III (KMG-III): the genomes of soil and plant-associated and newly described type strains.</title>
        <authorList>
            <person name="Whitman W."/>
        </authorList>
    </citation>
    <scope>NUCLEOTIDE SEQUENCE [LARGE SCALE GENOMIC DNA]</scope>
    <source>
        <strain evidence="7 8">CECT 7287</strain>
    </source>
</reference>
<dbReference type="Gene3D" id="1.10.10.60">
    <property type="entry name" value="Homeodomain-like"/>
    <property type="match status" value="2"/>
</dbReference>
<comment type="caution">
    <text evidence="7">The sequence shown here is derived from an EMBL/GenBank/DDBJ whole genome shotgun (WGS) entry which is preliminary data.</text>
</comment>
<dbReference type="GO" id="GO:0000160">
    <property type="term" value="P:phosphorelay signal transduction system"/>
    <property type="evidence" value="ECO:0007669"/>
    <property type="project" value="InterPro"/>
</dbReference>
<dbReference type="Pfam" id="PF12833">
    <property type="entry name" value="HTH_18"/>
    <property type="match status" value="1"/>
</dbReference>
<dbReference type="EMBL" id="QRDZ01000001">
    <property type="protein sequence ID" value="RED89274.1"/>
    <property type="molecule type" value="Genomic_DNA"/>
</dbReference>
<gene>
    <name evidence="7" type="ORF">DFP98_101249</name>
</gene>
<dbReference type="SUPFAM" id="SSF52172">
    <property type="entry name" value="CheY-like"/>
    <property type="match status" value="1"/>
</dbReference>
<dbReference type="InterPro" id="IPR009057">
    <property type="entry name" value="Homeodomain-like_sf"/>
</dbReference>
<dbReference type="GO" id="GO:0003700">
    <property type="term" value="F:DNA-binding transcription factor activity"/>
    <property type="evidence" value="ECO:0007669"/>
    <property type="project" value="InterPro"/>
</dbReference>
<dbReference type="PROSITE" id="PS50110">
    <property type="entry name" value="RESPONSE_REGULATORY"/>
    <property type="match status" value="1"/>
</dbReference>
<proteinExistence type="predicted"/>
<dbReference type="InterPro" id="IPR018060">
    <property type="entry name" value="HTH_AraC"/>
</dbReference>
<dbReference type="SUPFAM" id="SSF46689">
    <property type="entry name" value="Homeodomain-like"/>
    <property type="match status" value="2"/>
</dbReference>
<evidence type="ECO:0000256" key="3">
    <source>
        <dbReference type="ARBA" id="ARBA00023163"/>
    </source>
</evidence>
<dbReference type="AlphaFoldDB" id="A0A3D9KS97"/>
<keyword evidence="3" id="KW-0804">Transcription</keyword>
<organism evidence="7 8">
    <name type="scientific">Cohnella phaseoli</name>
    <dbReference type="NCBI Taxonomy" id="456490"/>
    <lineage>
        <taxon>Bacteria</taxon>
        <taxon>Bacillati</taxon>
        <taxon>Bacillota</taxon>
        <taxon>Bacilli</taxon>
        <taxon>Bacillales</taxon>
        <taxon>Paenibacillaceae</taxon>
        <taxon>Cohnella</taxon>
    </lineage>
</organism>
<dbReference type="RefSeq" id="WP_116058731.1">
    <property type="nucleotide sequence ID" value="NZ_QRDZ01000001.1"/>
</dbReference>